<dbReference type="Gene3D" id="3.40.630.30">
    <property type="match status" value="1"/>
</dbReference>
<dbReference type="CDD" id="cd04301">
    <property type="entry name" value="NAT_SF"/>
    <property type="match status" value="1"/>
</dbReference>
<evidence type="ECO:0000256" key="1">
    <source>
        <dbReference type="ARBA" id="ARBA00023251"/>
    </source>
</evidence>
<dbReference type="PANTHER" id="PTHR31438:SF1">
    <property type="entry name" value="LYSINE N-ACYLTRANSFERASE C17G9.06C-RELATED"/>
    <property type="match status" value="1"/>
</dbReference>
<evidence type="ECO:0000313" key="4">
    <source>
        <dbReference type="Proteomes" id="UP000295344"/>
    </source>
</evidence>
<dbReference type="Proteomes" id="UP000295344">
    <property type="component" value="Unassembled WGS sequence"/>
</dbReference>
<protein>
    <submittedName>
        <fullName evidence="3">Aminoglycoside 6'-N-acetyltransferase</fullName>
    </submittedName>
</protein>
<proteinExistence type="predicted"/>
<gene>
    <name evidence="3" type="ORF">CLV52_0643</name>
</gene>
<keyword evidence="1" id="KW-0046">Antibiotic resistance</keyword>
<dbReference type="Pfam" id="PF13523">
    <property type="entry name" value="Acetyltransf_8"/>
    <property type="match status" value="1"/>
</dbReference>
<dbReference type="GO" id="GO:0046677">
    <property type="term" value="P:response to antibiotic"/>
    <property type="evidence" value="ECO:0007669"/>
    <property type="project" value="UniProtKB-KW"/>
</dbReference>
<accession>A0A4R7FQN0</accession>
<dbReference type="AlphaFoldDB" id="A0A4R7FQN0"/>
<dbReference type="EMBL" id="SOAM01000001">
    <property type="protein sequence ID" value="TDS80090.1"/>
    <property type="molecule type" value="Genomic_DNA"/>
</dbReference>
<dbReference type="InterPro" id="IPR016181">
    <property type="entry name" value="Acyl_CoA_acyltransferase"/>
</dbReference>
<sequence>MEVTLRPLTRADLALLGTWLREPLVAEWWHDDPNPAALERQYGPSIDGRDPTVLRMGEVDGVAAGFVQWYRWADEPDWAAELAPFLRIPDDAWSLDYLVGEPTLRRRGIGTALVRAALERIGPAPVVVPVQAGNAGSIALLRRAGFAVVAHADLEPDNPAHGRDHVVLARA</sequence>
<dbReference type="OrthoDB" id="9814648at2"/>
<keyword evidence="3" id="KW-0808">Transferase</keyword>
<dbReference type="PANTHER" id="PTHR31438">
    <property type="entry name" value="LYSINE N-ACYLTRANSFERASE C17G9.06C-RELATED"/>
    <property type="match status" value="1"/>
</dbReference>
<dbReference type="InterPro" id="IPR000182">
    <property type="entry name" value="GNAT_dom"/>
</dbReference>
<dbReference type="GO" id="GO:0016410">
    <property type="term" value="F:N-acyltransferase activity"/>
    <property type="evidence" value="ECO:0007669"/>
    <property type="project" value="TreeGrafter"/>
</dbReference>
<organism evidence="3 4">
    <name type="scientific">Amnibacterium kyonggiense</name>
    <dbReference type="NCBI Taxonomy" id="595671"/>
    <lineage>
        <taxon>Bacteria</taxon>
        <taxon>Bacillati</taxon>
        <taxon>Actinomycetota</taxon>
        <taxon>Actinomycetes</taxon>
        <taxon>Micrococcales</taxon>
        <taxon>Microbacteriaceae</taxon>
        <taxon>Amnibacterium</taxon>
    </lineage>
</organism>
<feature type="domain" description="N-acetyltransferase" evidence="2">
    <location>
        <begin position="3"/>
        <end position="171"/>
    </location>
</feature>
<keyword evidence="4" id="KW-1185">Reference proteome</keyword>
<comment type="caution">
    <text evidence="3">The sequence shown here is derived from an EMBL/GenBank/DDBJ whole genome shotgun (WGS) entry which is preliminary data.</text>
</comment>
<evidence type="ECO:0000313" key="3">
    <source>
        <dbReference type="EMBL" id="TDS80090.1"/>
    </source>
</evidence>
<dbReference type="PROSITE" id="PS51186">
    <property type="entry name" value="GNAT"/>
    <property type="match status" value="1"/>
</dbReference>
<reference evidence="3 4" key="1">
    <citation type="submission" date="2019-03" db="EMBL/GenBank/DDBJ databases">
        <title>Genomic Encyclopedia of Archaeal and Bacterial Type Strains, Phase II (KMG-II): from individual species to whole genera.</title>
        <authorList>
            <person name="Goeker M."/>
        </authorList>
    </citation>
    <scope>NUCLEOTIDE SEQUENCE [LARGE SCALE GENOMIC DNA]</scope>
    <source>
        <strain evidence="3 4">DSM 24782</strain>
    </source>
</reference>
<dbReference type="RefSeq" id="WP_133764777.1">
    <property type="nucleotide sequence ID" value="NZ_BAAARP010000001.1"/>
</dbReference>
<evidence type="ECO:0000259" key="2">
    <source>
        <dbReference type="PROSITE" id="PS51186"/>
    </source>
</evidence>
<dbReference type="SUPFAM" id="SSF55729">
    <property type="entry name" value="Acyl-CoA N-acyltransferases (Nat)"/>
    <property type="match status" value="1"/>
</dbReference>
<name>A0A4R7FQN0_9MICO</name>